<evidence type="ECO:0000313" key="15">
    <source>
        <dbReference type="Proteomes" id="UP001515500"/>
    </source>
</evidence>
<evidence type="ECO:0000256" key="2">
    <source>
        <dbReference type="ARBA" id="ARBA00009592"/>
    </source>
</evidence>
<dbReference type="FunFam" id="3.80.10.10:FF:000095">
    <property type="entry name" value="LRR receptor-like serine/threonine-protein kinase GSO1"/>
    <property type="match status" value="2"/>
</dbReference>
<keyword evidence="8 12" id="KW-1133">Transmembrane helix</keyword>
<accession>A0AB40C7C0</accession>
<keyword evidence="5 12" id="KW-0812">Transmembrane</keyword>
<dbReference type="RefSeq" id="XP_039134384.1">
    <property type="nucleotide sequence ID" value="XM_039278450.1"/>
</dbReference>
<dbReference type="PRINTS" id="PR00019">
    <property type="entry name" value="LEURICHRPT"/>
</dbReference>
<dbReference type="Pfam" id="PF00560">
    <property type="entry name" value="LRR_1"/>
    <property type="match status" value="10"/>
</dbReference>
<dbReference type="AlphaFoldDB" id="A0AB40C7C0"/>
<dbReference type="Pfam" id="PF13855">
    <property type="entry name" value="LRR_8"/>
    <property type="match status" value="2"/>
</dbReference>
<dbReference type="GO" id="GO:0005886">
    <property type="term" value="C:plasma membrane"/>
    <property type="evidence" value="ECO:0007669"/>
    <property type="project" value="UniProtKB-SubCell"/>
</dbReference>
<evidence type="ECO:0000256" key="11">
    <source>
        <dbReference type="ARBA" id="ARBA00023180"/>
    </source>
</evidence>
<dbReference type="GeneID" id="120271774"/>
<keyword evidence="10" id="KW-0675">Receptor</keyword>
<dbReference type="Proteomes" id="UP001515500">
    <property type="component" value="Chromosome 11"/>
</dbReference>
<dbReference type="FunFam" id="3.80.10.10:FF:000129">
    <property type="entry name" value="Leucine-rich repeat receptor-like kinase"/>
    <property type="match status" value="1"/>
</dbReference>
<sequence length="1059" mass="116717">MLLLGCLYNGELCMSCSESERLALVKFKAGLQDPHQLLSSWEGDDCCTWAGVHCDNETWHVVSLDLQYHHLYHGLSNGGRLSDEINPSLLSLKHLNHLDLSSNHFKGTEIPSFIGSLTGLSYLNLSNAGFIGRVPPQLGNLTSLIYLDLNSFYSMHDLHVDDNFQWLSFLSSLQYLDMSGVNLAKISSDNLFHAVNMLPALSVLILPNCHLHWPQPSSSSSSSSSSLYLNLSNSLTTIDLSNNQINSTFPLWLTNSSRLVYLDLWFNHFHGVIPEAIGQMKSLEVIQLGFNHFVGPLPTSIRDLCNLHTLDFSFNNLSEDTSTLSRIFSGCAGDTIETLNLRNSKLKGELSGWLGMLKAIITLDLSKNSFYGPIPISIGNLSNLRTLYLTSNRFNGSLPESFGQLSELKILDISYNSISGVISQLLWVQPIFAIFYILYLLLFLINSTIGGAPVVRFLLKFGQLVPDKKGFILNSRIVLRDLWRSFHQQHFANLSSLDTLSMSYNPLVVNISRDWVPPFHLLEIALVSCQLGPEFPAWLRTQKDYSVLDLSNTGITGSLPDWFWDLPHSIALLDLSNNQITGTIPKSLKFFSLCLINLRSNKFEGPLPPLPSNALYGDLSDNSFSGDLLPILGENIPTLGHLYLSNNLLNGMLSASICNFQLMQVIDISNNFISGELPGCWQNLFFLVALNLANNKIYGEIPVSLGSLKLIEVLHLGNNNLSGEIPLPLRNCKILVTLDLGGNKLSGNIPAWIGESMPLLRILRLRANMLQGDIPGELSNLASLQILDLANNNLSGVIPQSFGNLSAMQLTNEARQSILDGFHGLVITSIGNYSISGYTDSLSVITKGMELEYSKTLEFVTSMDLSSNQLSGEIPQQLGNLNGIQNLNLSGNHLIGGIPDSIGDLVSLESFDLSRNELSGKIPPSISFLTSLSHLNLSYNNLWGRIPTGNQLQTLDDPSIYIGNRDLCGPPLTVKCGHNETLAFGVEGDDSDENETLWLLFGGAVGYALGLWAVCICLFIKEAWRNSYFDVVDYMHKKLLAFTATSIYNSAGVKDEIDG</sequence>
<keyword evidence="4" id="KW-0433">Leucine-rich repeat</keyword>
<dbReference type="FunFam" id="3.80.10.10:FF:000111">
    <property type="entry name" value="LRR receptor-like serine/threonine-protein kinase ERECTA"/>
    <property type="match status" value="1"/>
</dbReference>
<evidence type="ECO:0000256" key="3">
    <source>
        <dbReference type="ARBA" id="ARBA00022475"/>
    </source>
</evidence>
<evidence type="ECO:0000256" key="1">
    <source>
        <dbReference type="ARBA" id="ARBA00004251"/>
    </source>
</evidence>
<evidence type="ECO:0000256" key="5">
    <source>
        <dbReference type="ARBA" id="ARBA00022692"/>
    </source>
</evidence>
<feature type="transmembrane region" description="Helical" evidence="12">
    <location>
        <begin position="997"/>
        <end position="1020"/>
    </location>
</feature>
<gene>
    <name evidence="16" type="primary">LOC120271774</name>
</gene>
<evidence type="ECO:0000259" key="14">
    <source>
        <dbReference type="Pfam" id="PF23598"/>
    </source>
</evidence>
<feature type="domain" description="Disease resistance R13L4/SHOC-2-like LRR" evidence="14">
    <location>
        <begin position="83"/>
        <end position="289"/>
    </location>
</feature>
<reference evidence="16" key="1">
    <citation type="submission" date="2025-08" db="UniProtKB">
        <authorList>
            <consortium name="RefSeq"/>
        </authorList>
    </citation>
    <scope>IDENTIFICATION</scope>
</reference>
<keyword evidence="11" id="KW-0325">Glycoprotein</keyword>
<comment type="similarity">
    <text evidence="2">Belongs to the RLP family.</text>
</comment>
<dbReference type="SMART" id="SM00369">
    <property type="entry name" value="LRR_TYP"/>
    <property type="match status" value="10"/>
</dbReference>
<dbReference type="SUPFAM" id="SSF52058">
    <property type="entry name" value="L domain-like"/>
    <property type="match status" value="2"/>
</dbReference>
<evidence type="ECO:0000256" key="8">
    <source>
        <dbReference type="ARBA" id="ARBA00022989"/>
    </source>
</evidence>
<protein>
    <submittedName>
        <fullName evidence="16">Receptor-like protein EIX2</fullName>
    </submittedName>
</protein>
<keyword evidence="6" id="KW-0732">Signal</keyword>
<dbReference type="InterPro" id="IPR001611">
    <property type="entry name" value="Leu-rich_rpt"/>
</dbReference>
<dbReference type="Gene3D" id="3.80.10.10">
    <property type="entry name" value="Ribonuclease Inhibitor"/>
    <property type="match status" value="5"/>
</dbReference>
<evidence type="ECO:0000256" key="12">
    <source>
        <dbReference type="SAM" id="Phobius"/>
    </source>
</evidence>
<dbReference type="SUPFAM" id="SSF52047">
    <property type="entry name" value="RNI-like"/>
    <property type="match status" value="1"/>
</dbReference>
<evidence type="ECO:0000256" key="10">
    <source>
        <dbReference type="ARBA" id="ARBA00023170"/>
    </source>
</evidence>
<evidence type="ECO:0000256" key="7">
    <source>
        <dbReference type="ARBA" id="ARBA00022737"/>
    </source>
</evidence>
<keyword evidence="15" id="KW-1185">Reference proteome</keyword>
<keyword evidence="3" id="KW-1003">Cell membrane</keyword>
<evidence type="ECO:0000256" key="6">
    <source>
        <dbReference type="ARBA" id="ARBA00022729"/>
    </source>
</evidence>
<evidence type="ECO:0000256" key="4">
    <source>
        <dbReference type="ARBA" id="ARBA00022614"/>
    </source>
</evidence>
<evidence type="ECO:0000313" key="16">
    <source>
        <dbReference type="RefSeq" id="XP_039134384.1"/>
    </source>
</evidence>
<dbReference type="InterPro" id="IPR032675">
    <property type="entry name" value="LRR_dom_sf"/>
</dbReference>
<dbReference type="InterPro" id="IPR003591">
    <property type="entry name" value="Leu-rich_rpt_typical-subtyp"/>
</dbReference>
<dbReference type="InterPro" id="IPR013210">
    <property type="entry name" value="LRR_N_plant-typ"/>
</dbReference>
<feature type="domain" description="Leucine-rich repeat-containing N-terminal plant-type" evidence="13">
    <location>
        <begin position="18"/>
        <end position="55"/>
    </location>
</feature>
<dbReference type="PANTHER" id="PTHR48063:SF90">
    <property type="entry name" value="OS11G0565920 PROTEIN"/>
    <property type="match status" value="1"/>
</dbReference>
<evidence type="ECO:0000256" key="9">
    <source>
        <dbReference type="ARBA" id="ARBA00023136"/>
    </source>
</evidence>
<evidence type="ECO:0000259" key="13">
    <source>
        <dbReference type="Pfam" id="PF08263"/>
    </source>
</evidence>
<dbReference type="InterPro" id="IPR046956">
    <property type="entry name" value="RLP23-like"/>
</dbReference>
<dbReference type="PANTHER" id="PTHR48063">
    <property type="entry name" value="LRR RECEPTOR-LIKE KINASE"/>
    <property type="match status" value="1"/>
</dbReference>
<dbReference type="InterPro" id="IPR055414">
    <property type="entry name" value="LRR_R13L4/SHOC2-like"/>
</dbReference>
<comment type="subcellular location">
    <subcellularLocation>
        <location evidence="1">Cell membrane</location>
        <topology evidence="1">Single-pass type I membrane protein</topology>
    </subcellularLocation>
</comment>
<name>A0AB40C7C0_DIOCR</name>
<keyword evidence="7" id="KW-0677">Repeat</keyword>
<organism evidence="15 16">
    <name type="scientific">Dioscorea cayennensis subsp. rotundata</name>
    <name type="common">White Guinea yam</name>
    <name type="synonym">Dioscorea rotundata</name>
    <dbReference type="NCBI Taxonomy" id="55577"/>
    <lineage>
        <taxon>Eukaryota</taxon>
        <taxon>Viridiplantae</taxon>
        <taxon>Streptophyta</taxon>
        <taxon>Embryophyta</taxon>
        <taxon>Tracheophyta</taxon>
        <taxon>Spermatophyta</taxon>
        <taxon>Magnoliopsida</taxon>
        <taxon>Liliopsida</taxon>
        <taxon>Dioscoreales</taxon>
        <taxon>Dioscoreaceae</taxon>
        <taxon>Dioscorea</taxon>
    </lineage>
</organism>
<dbReference type="FunFam" id="3.80.10.10:FF:001347">
    <property type="entry name" value="LRR receptor-like serine/threonine-protein kinase GSO2"/>
    <property type="match status" value="1"/>
</dbReference>
<keyword evidence="9 12" id="KW-0472">Membrane</keyword>
<proteinExistence type="inferred from homology"/>
<dbReference type="Pfam" id="PF08263">
    <property type="entry name" value="LRRNT_2"/>
    <property type="match status" value="1"/>
</dbReference>
<dbReference type="Pfam" id="PF23598">
    <property type="entry name" value="LRR_14"/>
    <property type="match status" value="1"/>
</dbReference>